<comment type="catalytic activity">
    <reaction evidence="11">
        <text>O-phospho-L-seryl-[protein] + H2O = L-seryl-[protein] + phosphate</text>
        <dbReference type="Rhea" id="RHEA:20629"/>
        <dbReference type="Rhea" id="RHEA-COMP:9863"/>
        <dbReference type="Rhea" id="RHEA-COMP:11604"/>
        <dbReference type="ChEBI" id="CHEBI:15377"/>
        <dbReference type="ChEBI" id="CHEBI:29999"/>
        <dbReference type="ChEBI" id="CHEBI:43474"/>
        <dbReference type="ChEBI" id="CHEBI:83421"/>
        <dbReference type="EC" id="3.1.3.16"/>
    </reaction>
</comment>
<evidence type="ECO:0000256" key="12">
    <source>
        <dbReference type="ARBA" id="ARBA00048336"/>
    </source>
</evidence>
<comment type="subcellular location">
    <subcellularLocation>
        <location evidence="1">Mitochondrion outer membrane</location>
    </subcellularLocation>
</comment>
<evidence type="ECO:0000256" key="9">
    <source>
        <dbReference type="ARBA" id="ARBA00040722"/>
    </source>
</evidence>
<evidence type="ECO:0000256" key="1">
    <source>
        <dbReference type="ARBA" id="ARBA00004294"/>
    </source>
</evidence>
<evidence type="ECO:0000256" key="10">
    <source>
        <dbReference type="ARBA" id="ARBA00042520"/>
    </source>
</evidence>
<dbReference type="Pfam" id="PF00300">
    <property type="entry name" value="His_Phos_1"/>
    <property type="match status" value="3"/>
</dbReference>
<evidence type="ECO:0000313" key="16">
    <source>
        <dbReference type="Proteomes" id="UP000014500"/>
    </source>
</evidence>
<dbReference type="HOGENOM" id="CLU_565322_0_0_1"/>
<dbReference type="InterPro" id="IPR051021">
    <property type="entry name" value="Mito_Ser/Thr_phosphatase"/>
</dbReference>
<evidence type="ECO:0000256" key="5">
    <source>
        <dbReference type="ARBA" id="ARBA00022801"/>
    </source>
</evidence>
<comment type="function">
    <text evidence="6">Displays phosphatase activity for serine/threonine residues, and dephosphorylates and activates Pk92B kinase. Has apparently no phosphoglycerate mutase activity.</text>
</comment>
<organism evidence="15 16">
    <name type="scientific">Strigamia maritima</name>
    <name type="common">European centipede</name>
    <name type="synonym">Geophilus maritimus</name>
    <dbReference type="NCBI Taxonomy" id="126957"/>
    <lineage>
        <taxon>Eukaryota</taxon>
        <taxon>Metazoa</taxon>
        <taxon>Ecdysozoa</taxon>
        <taxon>Arthropoda</taxon>
        <taxon>Myriapoda</taxon>
        <taxon>Chilopoda</taxon>
        <taxon>Pleurostigmophora</taxon>
        <taxon>Geophilomorpha</taxon>
        <taxon>Linotaeniidae</taxon>
        <taxon>Strigamia</taxon>
    </lineage>
</organism>
<reference evidence="15" key="2">
    <citation type="submission" date="2015-02" db="UniProtKB">
        <authorList>
            <consortium name="EnsemblMetazoa"/>
        </authorList>
    </citation>
    <scope>IDENTIFICATION</scope>
</reference>
<dbReference type="PANTHER" id="PTHR20935:SF0">
    <property type="entry name" value="SERINE_THREONINE-PROTEIN PHOSPHATASE PGAM5, MITOCHONDRIAL"/>
    <property type="match status" value="1"/>
</dbReference>
<comment type="subunit">
    <text evidence="7">Interacts with Pk92B/ASK1.</text>
</comment>
<keyword evidence="5" id="KW-0378">Hydrolase</keyword>
<evidence type="ECO:0000256" key="14">
    <source>
        <dbReference type="SAM" id="MobiDB-lite"/>
    </source>
</evidence>
<comment type="similarity">
    <text evidence="2">Belongs to the phosphoglycerate mutase family. BPG-dependent PGAM subfamily.</text>
</comment>
<feature type="binding site" evidence="13">
    <location>
        <position position="142"/>
    </location>
    <ligand>
        <name>substrate</name>
    </ligand>
</feature>
<dbReference type="PANTHER" id="PTHR20935">
    <property type="entry name" value="PHOSPHOGLYCERATE MUTASE-RELATED"/>
    <property type="match status" value="1"/>
</dbReference>
<dbReference type="GO" id="GO:0004722">
    <property type="term" value="F:protein serine/threonine phosphatase activity"/>
    <property type="evidence" value="ECO:0007669"/>
    <property type="project" value="UniProtKB-EC"/>
</dbReference>
<evidence type="ECO:0000256" key="8">
    <source>
        <dbReference type="ARBA" id="ARBA00039765"/>
    </source>
</evidence>
<reference evidence="16" key="1">
    <citation type="submission" date="2011-05" db="EMBL/GenBank/DDBJ databases">
        <authorList>
            <person name="Richards S.R."/>
            <person name="Qu J."/>
            <person name="Jiang H."/>
            <person name="Jhangiani S.N."/>
            <person name="Agravi P."/>
            <person name="Goodspeed R."/>
            <person name="Gross S."/>
            <person name="Mandapat C."/>
            <person name="Jackson L."/>
            <person name="Mathew T."/>
            <person name="Pu L."/>
            <person name="Thornton R."/>
            <person name="Saada N."/>
            <person name="Wilczek-Boney K.B."/>
            <person name="Lee S."/>
            <person name="Kovar C."/>
            <person name="Wu Y."/>
            <person name="Scherer S.E."/>
            <person name="Worley K.C."/>
            <person name="Muzny D.M."/>
            <person name="Gibbs R."/>
        </authorList>
    </citation>
    <scope>NUCLEOTIDE SEQUENCE</scope>
    <source>
        <strain evidence="16">Brora</strain>
    </source>
</reference>
<dbReference type="PhylomeDB" id="T1J2W9"/>
<evidence type="ECO:0000256" key="2">
    <source>
        <dbReference type="ARBA" id="ARBA00006717"/>
    </source>
</evidence>
<name>T1J2W9_STRMM</name>
<evidence type="ECO:0000256" key="3">
    <source>
        <dbReference type="ARBA" id="ARBA00013081"/>
    </source>
</evidence>
<protein>
    <recommendedName>
        <fullName evidence="8">Serine/threonine-protein phosphatase PGAM5, mitochondrial</fullName>
        <ecNumber evidence="3">3.1.3.16</ecNumber>
    </recommendedName>
    <alternativeName>
        <fullName evidence="10">Phosphoglycerate mutase family member 5 homolog</fullName>
    </alternativeName>
    <alternativeName>
        <fullName evidence="9">Serine/threonine-protein phosphatase Pgam5, mitochondrial</fullName>
    </alternativeName>
</protein>
<dbReference type="AlphaFoldDB" id="T1J2W9"/>
<dbReference type="InterPro" id="IPR029033">
    <property type="entry name" value="His_PPase_superfam"/>
</dbReference>
<dbReference type="OMA" id="IMICHAN"/>
<sequence>MTTQISSRIFINSLAALGSTITVIAYKINKDRCYAHNPCPHTQAEHTCQDTSVPSTGIKWINNWDEREPKPRDPASGPCGCNREERPSAKRNIFLIRHGDYDMFGRLANLNPQGIVQSEFTGERLSDLGHKYDIILHSTMRRAMETADIIRKYIPQTMMTSSPLLREGAPIKSEPLTSYRPPSEQIKCDGERIEKAFRVHFHRADAWKKEDTFEIMICHANVIRYFVCRAMQFPPEAWLRFGLCNCSITWLIIHPNGRVELKSLGDSAAVGCISTIVTNNGRFSVEAEISDEEKYPFPAPPKSSTPWDHNWDNREPRPFAASEILVKDMGSSGDYCEIDPKTIKAPIAKRNIFLIRHGHYKRSNGQLSEAGKMQALLTAERLNKLGYWYNTTVFTSTMIRAKQTTQLIQMVIPRLKIKEIDKISEGCPCLPDPLPGHKIESDGERIEKAFTKYFHRADHRQTKDSYELVVIHGNVIRYFVCRALQFTPDAWTRFTLNNCSITWLVIHPNGRVELKAMGDAEHLPPELITTA</sequence>
<accession>T1J2W9</accession>
<feature type="compositionally biased region" description="Basic and acidic residues" evidence="14">
    <location>
        <begin position="64"/>
        <end position="73"/>
    </location>
</feature>
<dbReference type="SUPFAM" id="SSF53254">
    <property type="entry name" value="Phosphoglycerate mutase-like"/>
    <property type="match status" value="2"/>
</dbReference>
<dbReference type="EC" id="3.1.3.16" evidence="3"/>
<keyword evidence="4" id="KW-1000">Mitochondrion outer membrane</keyword>
<evidence type="ECO:0000313" key="15">
    <source>
        <dbReference type="EnsemblMetazoa" id="SMAR007921-PA"/>
    </source>
</evidence>
<dbReference type="GO" id="GO:0090141">
    <property type="term" value="P:positive regulation of mitochondrial fission"/>
    <property type="evidence" value="ECO:0007669"/>
    <property type="project" value="TreeGrafter"/>
</dbReference>
<evidence type="ECO:0000256" key="4">
    <source>
        <dbReference type="ARBA" id="ARBA00022787"/>
    </source>
</evidence>
<evidence type="ECO:0000256" key="6">
    <source>
        <dbReference type="ARBA" id="ARBA00037234"/>
    </source>
</evidence>
<proteinExistence type="inferred from homology"/>
<dbReference type="Gene3D" id="3.40.50.1240">
    <property type="entry name" value="Phosphoglycerate mutase-like"/>
    <property type="match status" value="2"/>
</dbReference>
<evidence type="ECO:0000256" key="11">
    <source>
        <dbReference type="ARBA" id="ARBA00047761"/>
    </source>
</evidence>
<dbReference type="CDD" id="cd07067">
    <property type="entry name" value="HP_PGM_like"/>
    <property type="match status" value="2"/>
</dbReference>
<dbReference type="SMART" id="SM00855">
    <property type="entry name" value="PGAM"/>
    <property type="match status" value="2"/>
</dbReference>
<keyword evidence="16" id="KW-1185">Reference proteome</keyword>
<feature type="region of interest" description="Disordered" evidence="14">
    <location>
        <begin position="63"/>
        <end position="84"/>
    </location>
</feature>
<dbReference type="Proteomes" id="UP000014500">
    <property type="component" value="Unassembled WGS sequence"/>
</dbReference>
<dbReference type="InterPro" id="IPR013078">
    <property type="entry name" value="His_Pase_superF_clade-1"/>
</dbReference>
<dbReference type="EnsemblMetazoa" id="SMAR007921-RA">
    <property type="protein sequence ID" value="SMAR007921-PA"/>
    <property type="gene ID" value="SMAR007921"/>
</dbReference>
<dbReference type="STRING" id="126957.T1J2W9"/>
<dbReference type="EMBL" id="JH431812">
    <property type="status" value="NOT_ANNOTATED_CDS"/>
    <property type="molecule type" value="Genomic_DNA"/>
</dbReference>
<evidence type="ECO:0000256" key="7">
    <source>
        <dbReference type="ARBA" id="ARBA00038605"/>
    </source>
</evidence>
<dbReference type="GO" id="GO:0005741">
    <property type="term" value="C:mitochondrial outer membrane"/>
    <property type="evidence" value="ECO:0007669"/>
    <property type="project" value="UniProtKB-SubCell"/>
</dbReference>
<dbReference type="eggNOG" id="KOG4609">
    <property type="taxonomic scope" value="Eukaryota"/>
</dbReference>
<comment type="catalytic activity">
    <reaction evidence="12">
        <text>O-phospho-L-threonyl-[protein] + H2O = L-threonyl-[protein] + phosphate</text>
        <dbReference type="Rhea" id="RHEA:47004"/>
        <dbReference type="Rhea" id="RHEA-COMP:11060"/>
        <dbReference type="Rhea" id="RHEA-COMP:11605"/>
        <dbReference type="ChEBI" id="CHEBI:15377"/>
        <dbReference type="ChEBI" id="CHEBI:30013"/>
        <dbReference type="ChEBI" id="CHEBI:43474"/>
        <dbReference type="ChEBI" id="CHEBI:61977"/>
        <dbReference type="EC" id="3.1.3.16"/>
    </reaction>
</comment>
<keyword evidence="4" id="KW-0472">Membrane</keyword>
<keyword evidence="4" id="KW-0496">Mitochondrion</keyword>
<evidence type="ECO:0000256" key="13">
    <source>
        <dbReference type="PIRSR" id="PIRSR613078-2"/>
    </source>
</evidence>